<feature type="domain" description="Nudix hydrolase" evidence="10">
    <location>
        <begin position="103"/>
        <end position="278"/>
    </location>
</feature>
<dbReference type="PANTHER" id="PTHR23114:SF17">
    <property type="entry name" value="M7GPPPN-MRNA HYDROLASE"/>
    <property type="match status" value="1"/>
</dbReference>
<feature type="compositionally biased region" description="Polar residues" evidence="9">
    <location>
        <begin position="443"/>
        <end position="463"/>
    </location>
</feature>
<evidence type="ECO:0000313" key="11">
    <source>
        <dbReference type="EMBL" id="KAK1732882.1"/>
    </source>
</evidence>
<dbReference type="InterPro" id="IPR015797">
    <property type="entry name" value="NUDIX_hydrolase-like_dom_sf"/>
</dbReference>
<dbReference type="GO" id="GO:0030145">
    <property type="term" value="F:manganese ion binding"/>
    <property type="evidence" value="ECO:0007669"/>
    <property type="project" value="InterPro"/>
</dbReference>
<accession>A0AAD9D411</accession>
<dbReference type="PROSITE" id="PS00893">
    <property type="entry name" value="NUDIX_BOX"/>
    <property type="match status" value="1"/>
</dbReference>
<dbReference type="Gene3D" id="1.10.10.1050">
    <property type="entry name" value="Dcp2, box A domain"/>
    <property type="match status" value="1"/>
</dbReference>
<evidence type="ECO:0000256" key="9">
    <source>
        <dbReference type="SAM" id="MobiDB-lite"/>
    </source>
</evidence>
<feature type="compositionally biased region" description="Basic and acidic residues" evidence="9">
    <location>
        <begin position="345"/>
        <end position="354"/>
    </location>
</feature>
<organism evidence="11 12">
    <name type="scientific">Skeletonema marinoi</name>
    <dbReference type="NCBI Taxonomy" id="267567"/>
    <lineage>
        <taxon>Eukaryota</taxon>
        <taxon>Sar</taxon>
        <taxon>Stramenopiles</taxon>
        <taxon>Ochrophyta</taxon>
        <taxon>Bacillariophyta</taxon>
        <taxon>Coscinodiscophyceae</taxon>
        <taxon>Thalassiosirophycidae</taxon>
        <taxon>Thalassiosirales</taxon>
        <taxon>Skeletonemataceae</taxon>
        <taxon>Skeletonema</taxon>
        <taxon>Skeletonema marinoi-dohrnii complex</taxon>
    </lineage>
</organism>
<sequence>MTNNNNYDKQAFEEAFDEVHMKFILNLPDEELASSDRIFFQLEQAWWFYDDFICDANTATAKKLPRFKHMKPFSLAMFNFSPLLQPMLDEFDTMYAEFSKYKRSISTYGTILLNAEGTKIALCRNWKGKSWTLPGGKVNQNESGKDAAARETYEETGFDPDSEKGLCFEWRERRERGEIVEELLLLNNNNNDGYFQEDEEELLPWKSLQDGDKLVYTEKDTNKRRTCYVCRGVPENFPFEPVARKEVAEVAFYDFNSLPKNNYGLMPFIGQLKRWIKRDNKKRGIKSREESRAGSRSKNNQTPSKQHNETSSPTRKGSAPRQGGSTGKQRDRSRGKNNTSRSGSRGREVHEGNKLIESGLASPGETDRWTEEDMFATNEKILGKKYTYDGNPHDFAEKGFSVEEGAGRVDPHHFRVVGGGFMNSSDGAALSAPPKASALQPLVNRSRSQSGASKYSGGDTSNAVDDGDDDLEFTPFFSDDGKAPWEDGAAMAILPPFEDDGLGHDSNSLTPPPVQSANTTQSNSKGLALLSKLRQGRTAASSDEIDDNNLTASAEGKATDKTKKGSKKADKSEDDWFLTDKEITAKSQQEKLKSTLIDEGDNEHLVWMRQWVQSLPKVPPTNEFGTFHFNVDAIMKATAV</sequence>
<dbReference type="GO" id="GO:0000290">
    <property type="term" value="P:deadenylation-dependent decapping of nuclear-transcribed mRNA"/>
    <property type="evidence" value="ECO:0007669"/>
    <property type="project" value="InterPro"/>
</dbReference>
<feature type="compositionally biased region" description="Low complexity" evidence="9">
    <location>
        <begin position="428"/>
        <end position="442"/>
    </location>
</feature>
<evidence type="ECO:0000256" key="1">
    <source>
        <dbReference type="ARBA" id="ARBA00001936"/>
    </source>
</evidence>
<keyword evidence="8" id="KW-0464">Manganese</keyword>
<dbReference type="InterPro" id="IPR036189">
    <property type="entry name" value="DCP2_BoxA_sf"/>
</dbReference>
<comment type="similarity">
    <text evidence="3">Belongs to the Nudix hydrolase family. DCP2 subfamily.</text>
</comment>
<dbReference type="Pfam" id="PF05026">
    <property type="entry name" value="DCP2"/>
    <property type="match status" value="1"/>
</dbReference>
<dbReference type="Gene3D" id="3.90.79.10">
    <property type="entry name" value="Nucleoside Triphosphate Pyrophosphohydrolase"/>
    <property type="match status" value="1"/>
</dbReference>
<comment type="caution">
    <text evidence="11">The sequence shown here is derived from an EMBL/GenBank/DDBJ whole genome shotgun (WGS) entry which is preliminary data.</text>
</comment>
<evidence type="ECO:0000256" key="7">
    <source>
        <dbReference type="ARBA" id="ARBA00022884"/>
    </source>
</evidence>
<evidence type="ECO:0000256" key="4">
    <source>
        <dbReference type="ARBA" id="ARBA00022490"/>
    </source>
</evidence>
<dbReference type="AlphaFoldDB" id="A0AAD9D411"/>
<dbReference type="Pfam" id="PF00293">
    <property type="entry name" value="NUDIX"/>
    <property type="match status" value="1"/>
</dbReference>
<reference evidence="11" key="1">
    <citation type="submission" date="2023-06" db="EMBL/GenBank/DDBJ databases">
        <title>Survivors Of The Sea: Transcriptome response of Skeletonema marinoi to long-term dormancy.</title>
        <authorList>
            <person name="Pinder M.I.M."/>
            <person name="Kourtchenko O."/>
            <person name="Robertson E.K."/>
            <person name="Larsson T."/>
            <person name="Maumus F."/>
            <person name="Osuna-Cruz C.M."/>
            <person name="Vancaester E."/>
            <person name="Stenow R."/>
            <person name="Vandepoele K."/>
            <person name="Ploug H."/>
            <person name="Bruchert V."/>
            <person name="Godhe A."/>
            <person name="Topel M."/>
        </authorList>
    </citation>
    <scope>NUCLEOTIDE SEQUENCE</scope>
    <source>
        <strain evidence="11">R05AC</strain>
    </source>
</reference>
<evidence type="ECO:0000256" key="8">
    <source>
        <dbReference type="ARBA" id="ARBA00023211"/>
    </source>
</evidence>
<dbReference type="EC" id="3.6.1.62" evidence="11"/>
<keyword evidence="12" id="KW-1185">Reference proteome</keyword>
<dbReference type="InterPro" id="IPR000086">
    <property type="entry name" value="NUDIX_hydrolase_dom"/>
</dbReference>
<keyword evidence="7" id="KW-0694">RNA-binding</keyword>
<feature type="compositionally biased region" description="Polar residues" evidence="9">
    <location>
        <begin position="505"/>
        <end position="525"/>
    </location>
</feature>
<evidence type="ECO:0000256" key="2">
    <source>
        <dbReference type="ARBA" id="ARBA00004496"/>
    </source>
</evidence>
<dbReference type="InterPro" id="IPR044099">
    <property type="entry name" value="Dcp2_NUDIX"/>
</dbReference>
<feature type="region of interest" description="Disordered" evidence="9">
    <location>
        <begin position="428"/>
        <end position="573"/>
    </location>
</feature>
<proteinExistence type="inferred from homology"/>
<keyword evidence="4" id="KW-0963">Cytoplasm</keyword>
<evidence type="ECO:0000256" key="3">
    <source>
        <dbReference type="ARBA" id="ARBA00005279"/>
    </source>
</evidence>
<dbReference type="SUPFAM" id="SSF140586">
    <property type="entry name" value="Dcp2 domain-like"/>
    <property type="match status" value="1"/>
</dbReference>
<dbReference type="SUPFAM" id="SSF55811">
    <property type="entry name" value="Nudix"/>
    <property type="match status" value="1"/>
</dbReference>
<dbReference type="Proteomes" id="UP001224775">
    <property type="component" value="Unassembled WGS sequence"/>
</dbReference>
<keyword evidence="5" id="KW-0479">Metal-binding</keyword>
<comment type="subcellular location">
    <subcellularLocation>
        <location evidence="2">Cytoplasm</location>
    </subcellularLocation>
</comment>
<dbReference type="GO" id="GO:0000184">
    <property type="term" value="P:nuclear-transcribed mRNA catabolic process, nonsense-mediated decay"/>
    <property type="evidence" value="ECO:0007669"/>
    <property type="project" value="InterPro"/>
</dbReference>
<dbReference type="GO" id="GO:0140933">
    <property type="term" value="F:5'-(N(7)-methylguanosine 5'-triphospho)-[mRNA] hydrolase activity"/>
    <property type="evidence" value="ECO:0007669"/>
    <property type="project" value="UniProtKB-EC"/>
</dbReference>
<name>A0AAD9D411_9STRA</name>
<dbReference type="PANTHER" id="PTHR23114">
    <property type="entry name" value="M7GPPPN-MRNA HYDROLASE"/>
    <property type="match status" value="1"/>
</dbReference>
<dbReference type="SMART" id="SM01125">
    <property type="entry name" value="DCP2"/>
    <property type="match status" value="1"/>
</dbReference>
<evidence type="ECO:0000259" key="10">
    <source>
        <dbReference type="PROSITE" id="PS51462"/>
    </source>
</evidence>
<feature type="region of interest" description="Disordered" evidence="9">
    <location>
        <begin position="280"/>
        <end position="368"/>
    </location>
</feature>
<dbReference type="InterPro" id="IPR007722">
    <property type="entry name" value="DCP2_BoxA"/>
</dbReference>
<evidence type="ECO:0000313" key="12">
    <source>
        <dbReference type="Proteomes" id="UP001224775"/>
    </source>
</evidence>
<dbReference type="InterPro" id="IPR020084">
    <property type="entry name" value="NUDIX_hydrolase_CS"/>
</dbReference>
<comment type="cofactor">
    <cofactor evidence="1">
        <name>Mn(2+)</name>
        <dbReference type="ChEBI" id="CHEBI:29035"/>
    </cofactor>
</comment>
<feature type="compositionally biased region" description="Basic and acidic residues" evidence="9">
    <location>
        <begin position="557"/>
        <end position="571"/>
    </location>
</feature>
<keyword evidence="6 11" id="KW-0378">Hydrolase</keyword>
<dbReference type="GO" id="GO:0003723">
    <property type="term" value="F:RNA binding"/>
    <property type="evidence" value="ECO:0007669"/>
    <property type="project" value="UniProtKB-KW"/>
</dbReference>
<dbReference type="GO" id="GO:0005737">
    <property type="term" value="C:cytoplasm"/>
    <property type="evidence" value="ECO:0007669"/>
    <property type="project" value="UniProtKB-SubCell"/>
</dbReference>
<gene>
    <name evidence="11" type="ORF">QTG54_016420</name>
</gene>
<dbReference type="PROSITE" id="PS51462">
    <property type="entry name" value="NUDIX"/>
    <property type="match status" value="1"/>
</dbReference>
<evidence type="ECO:0000256" key="6">
    <source>
        <dbReference type="ARBA" id="ARBA00022801"/>
    </source>
</evidence>
<protein>
    <submittedName>
        <fullName evidence="11">mRNA-decapping enzyme subunit 2</fullName>
        <ecNumber evidence="11">3.6.1.62</ecNumber>
    </submittedName>
</protein>
<feature type="compositionally biased region" description="Polar residues" evidence="9">
    <location>
        <begin position="294"/>
        <end position="315"/>
    </location>
</feature>
<evidence type="ECO:0000256" key="5">
    <source>
        <dbReference type="ARBA" id="ARBA00022723"/>
    </source>
</evidence>
<dbReference type="CDD" id="cd03672">
    <property type="entry name" value="NUDIX_Dcp2p_Nudt20"/>
    <property type="match status" value="1"/>
</dbReference>
<dbReference type="EMBL" id="JATAAI010000056">
    <property type="protein sequence ID" value="KAK1732882.1"/>
    <property type="molecule type" value="Genomic_DNA"/>
</dbReference>